<evidence type="ECO:0000259" key="2">
    <source>
        <dbReference type="PROSITE" id="PS00028"/>
    </source>
</evidence>
<evidence type="ECO:0000313" key="4">
    <source>
        <dbReference type="Proteomes" id="UP000298327"/>
    </source>
</evidence>
<dbReference type="PROSITE" id="PS00028">
    <property type="entry name" value="ZINC_FINGER_C2H2_1"/>
    <property type="match status" value="1"/>
</dbReference>
<dbReference type="OrthoDB" id="18440at2759"/>
<feature type="compositionally biased region" description="Low complexity" evidence="1">
    <location>
        <begin position="327"/>
        <end position="341"/>
    </location>
</feature>
<feature type="compositionally biased region" description="Gly residues" evidence="1">
    <location>
        <begin position="412"/>
        <end position="421"/>
    </location>
</feature>
<dbReference type="STRING" id="205917.A0A4Y9YZ28"/>
<gene>
    <name evidence="3" type="ORF">EVG20_g4100</name>
</gene>
<feature type="compositionally biased region" description="Low complexity" evidence="1">
    <location>
        <begin position="218"/>
        <end position="230"/>
    </location>
</feature>
<feature type="region of interest" description="Disordered" evidence="1">
    <location>
        <begin position="172"/>
        <end position="238"/>
    </location>
</feature>
<dbReference type="InterPro" id="IPR039258">
    <property type="entry name" value="ZNF511"/>
</dbReference>
<feature type="compositionally biased region" description="Basic and acidic residues" evidence="1">
    <location>
        <begin position="293"/>
        <end position="322"/>
    </location>
</feature>
<evidence type="ECO:0000313" key="3">
    <source>
        <dbReference type="EMBL" id="TFY67020.1"/>
    </source>
</evidence>
<dbReference type="PANTHER" id="PTHR21354:SF0">
    <property type="entry name" value="ZINC FINGER PROTEIN 511"/>
    <property type="match status" value="1"/>
</dbReference>
<dbReference type="SMART" id="SM00355">
    <property type="entry name" value="ZnF_C2H2"/>
    <property type="match status" value="2"/>
</dbReference>
<feature type="compositionally biased region" description="Low complexity" evidence="1">
    <location>
        <begin position="356"/>
        <end position="371"/>
    </location>
</feature>
<dbReference type="EMBL" id="SEOQ01000202">
    <property type="protein sequence ID" value="TFY67020.1"/>
    <property type="molecule type" value="Genomic_DNA"/>
</dbReference>
<dbReference type="PANTHER" id="PTHR21354">
    <property type="entry name" value="ZINC FINGER PROTEIN 511"/>
    <property type="match status" value="1"/>
</dbReference>
<feature type="domain" description="C2H2-type" evidence="2">
    <location>
        <begin position="116"/>
        <end position="139"/>
    </location>
</feature>
<feature type="compositionally biased region" description="Low complexity" evidence="1">
    <location>
        <begin position="11"/>
        <end position="23"/>
    </location>
</feature>
<feature type="compositionally biased region" description="Basic and acidic residues" evidence="1">
    <location>
        <begin position="173"/>
        <end position="183"/>
    </location>
</feature>
<feature type="region of interest" description="Disordered" evidence="1">
    <location>
        <begin position="1"/>
        <end position="34"/>
    </location>
</feature>
<dbReference type="AlphaFoldDB" id="A0A4Y9YZ28"/>
<protein>
    <recommendedName>
        <fullName evidence="2">C2H2-type domain-containing protein</fullName>
    </recommendedName>
</protein>
<proteinExistence type="predicted"/>
<sequence>MTSTKRPHTPPSTTEPDSTSPTPKAKRTAHLPERDAARPLLCTLPPTCHPPNNRPTPLESTRDLEAHYAKYHAHVCEVRGCHCVFPDARLLELHIAENHDPLAQVRKERGEKIFACYLASCGRNFLTPKARRLHLITAHGYPKEYFFAVTNWGVGGLLRRWGEGASLIRGTWKAREGQEKNGQDDEDDEDGDEDEEEADMPIDEDRELSPTPKERKQQQQVPPARPAPGRGKPEEAAVAADADKALDALTSNMSSLSLVPSSVRFGRGGKGSGMGFAGQRGQHAAATPTTGKTQEKANRHGHEQTTERADTVMEAEESRDAHSANTNGNAAPKADADAGAGTRTSAGGEAQGPSQNGAPANANANANSRGRGNPRGRGRGAGRGFVVRGGFVPPPPRGGFIRGLGVPRGAIGMGVGVGVSRGRGRGRGRGGDGL</sequence>
<evidence type="ECO:0000256" key="1">
    <source>
        <dbReference type="SAM" id="MobiDB-lite"/>
    </source>
</evidence>
<name>A0A4Y9YZ28_9AGAM</name>
<dbReference type="InterPro" id="IPR013087">
    <property type="entry name" value="Znf_C2H2_type"/>
</dbReference>
<keyword evidence="4" id="KW-1185">Reference proteome</keyword>
<comment type="caution">
    <text evidence="3">The sequence shown here is derived from an EMBL/GenBank/DDBJ whole genome shotgun (WGS) entry which is preliminary data.</text>
</comment>
<dbReference type="Proteomes" id="UP000298327">
    <property type="component" value="Unassembled WGS sequence"/>
</dbReference>
<organism evidence="3 4">
    <name type="scientific">Dentipellis fragilis</name>
    <dbReference type="NCBI Taxonomy" id="205917"/>
    <lineage>
        <taxon>Eukaryota</taxon>
        <taxon>Fungi</taxon>
        <taxon>Dikarya</taxon>
        <taxon>Basidiomycota</taxon>
        <taxon>Agaricomycotina</taxon>
        <taxon>Agaricomycetes</taxon>
        <taxon>Russulales</taxon>
        <taxon>Hericiaceae</taxon>
        <taxon>Dentipellis</taxon>
    </lineage>
</organism>
<feature type="region of interest" description="Disordered" evidence="1">
    <location>
        <begin position="269"/>
        <end position="397"/>
    </location>
</feature>
<feature type="region of interest" description="Disordered" evidence="1">
    <location>
        <begin position="412"/>
        <end position="434"/>
    </location>
</feature>
<feature type="compositionally biased region" description="Acidic residues" evidence="1">
    <location>
        <begin position="184"/>
        <end position="206"/>
    </location>
</feature>
<accession>A0A4Y9YZ28</accession>
<reference evidence="3 4" key="1">
    <citation type="submission" date="2019-02" db="EMBL/GenBank/DDBJ databases">
        <title>Genome sequencing of the rare red list fungi Dentipellis fragilis.</title>
        <authorList>
            <person name="Buettner E."/>
            <person name="Kellner H."/>
        </authorList>
    </citation>
    <scope>NUCLEOTIDE SEQUENCE [LARGE SCALE GENOMIC DNA]</scope>
    <source>
        <strain evidence="3 4">DSM 105465</strain>
    </source>
</reference>
<feature type="compositionally biased region" description="Gly residues" evidence="1">
    <location>
        <begin position="269"/>
        <end position="278"/>
    </location>
</feature>